<sequence length="181" mass="19444">MVFLLEEVHTCTNSCSSLLTSSRPPMSCQGGLRAESSQIRPHVSVGLIGYLQTGGSLDPGNRGGHREDDDRQLPVRMTSGCQWICCVVQPAEQTAEAGATDPVSVAVTLEEVGSPHPEHHPHPVSPLCTQSPGPSLTLLLRLFQHHFPGQQLQRRSDDFIAQRHAICGTAGHEQGSASLQV</sequence>
<gene>
    <name evidence="1" type="ORF">EYF80_034837</name>
</gene>
<protein>
    <submittedName>
        <fullName evidence="1">Uncharacterized protein</fullName>
    </submittedName>
</protein>
<dbReference type="Proteomes" id="UP000314294">
    <property type="component" value="Unassembled WGS sequence"/>
</dbReference>
<evidence type="ECO:0000313" key="2">
    <source>
        <dbReference type="Proteomes" id="UP000314294"/>
    </source>
</evidence>
<organism evidence="1 2">
    <name type="scientific">Liparis tanakae</name>
    <name type="common">Tanaka's snailfish</name>
    <dbReference type="NCBI Taxonomy" id="230148"/>
    <lineage>
        <taxon>Eukaryota</taxon>
        <taxon>Metazoa</taxon>
        <taxon>Chordata</taxon>
        <taxon>Craniata</taxon>
        <taxon>Vertebrata</taxon>
        <taxon>Euteleostomi</taxon>
        <taxon>Actinopterygii</taxon>
        <taxon>Neopterygii</taxon>
        <taxon>Teleostei</taxon>
        <taxon>Neoteleostei</taxon>
        <taxon>Acanthomorphata</taxon>
        <taxon>Eupercaria</taxon>
        <taxon>Perciformes</taxon>
        <taxon>Cottioidei</taxon>
        <taxon>Cottales</taxon>
        <taxon>Liparidae</taxon>
        <taxon>Liparis</taxon>
    </lineage>
</organism>
<name>A0A4Z2GNP2_9TELE</name>
<keyword evidence="2" id="KW-1185">Reference proteome</keyword>
<reference evidence="1 2" key="1">
    <citation type="submission" date="2019-03" db="EMBL/GenBank/DDBJ databases">
        <title>First draft genome of Liparis tanakae, snailfish: a comprehensive survey of snailfish specific genes.</title>
        <authorList>
            <person name="Kim W."/>
            <person name="Song I."/>
            <person name="Jeong J.-H."/>
            <person name="Kim D."/>
            <person name="Kim S."/>
            <person name="Ryu S."/>
            <person name="Song J.Y."/>
            <person name="Lee S.K."/>
        </authorList>
    </citation>
    <scope>NUCLEOTIDE SEQUENCE [LARGE SCALE GENOMIC DNA]</scope>
    <source>
        <tissue evidence="1">Muscle</tissue>
    </source>
</reference>
<accession>A0A4Z2GNP2</accession>
<evidence type="ECO:0000313" key="1">
    <source>
        <dbReference type="EMBL" id="TNN54969.1"/>
    </source>
</evidence>
<dbReference type="AlphaFoldDB" id="A0A4Z2GNP2"/>
<proteinExistence type="predicted"/>
<dbReference type="EMBL" id="SRLO01000470">
    <property type="protein sequence ID" value="TNN54969.1"/>
    <property type="molecule type" value="Genomic_DNA"/>
</dbReference>
<comment type="caution">
    <text evidence="1">The sequence shown here is derived from an EMBL/GenBank/DDBJ whole genome shotgun (WGS) entry which is preliminary data.</text>
</comment>